<dbReference type="SUPFAM" id="SSF57756">
    <property type="entry name" value="Retrovirus zinc finger-like domains"/>
    <property type="match status" value="3"/>
</dbReference>
<feature type="domain" description="CCHC-type" evidence="7">
    <location>
        <begin position="4"/>
        <end position="19"/>
    </location>
</feature>
<keyword evidence="1" id="KW-0479">Metal-binding</keyword>
<protein>
    <recommendedName>
        <fullName evidence="7">CCHC-type domain-containing protein</fullName>
    </recommendedName>
</protein>
<sequence length="211" mass="21996">MVVCDRCFEQGHIAKECRKPVTCNTCGGKGHLSKTCPAITCNRCGRSGHMARECPRGEGGIATISDGGGAGRGDGGPATKCFECGEMGHMSYDCPFKQQRKRKLPPELISKQQELGQFARERAKALSDDQGKRKLSAQAMLGTFAAPKGKTKALPGGVVLVKKKGSGGRDGGCAKSEGVVEEKTRSHAGGEVGGCGLDSLAEYGSEGSDSE</sequence>
<feature type="domain" description="CCHC-type" evidence="7">
    <location>
        <begin position="80"/>
        <end position="95"/>
    </location>
</feature>
<evidence type="ECO:0000256" key="5">
    <source>
        <dbReference type="PROSITE-ProRule" id="PRU00047"/>
    </source>
</evidence>
<dbReference type="PROSITE" id="PS50158">
    <property type="entry name" value="ZF_CCHC"/>
    <property type="match status" value="4"/>
</dbReference>
<feature type="region of interest" description="Disordered" evidence="6">
    <location>
        <begin position="164"/>
        <end position="211"/>
    </location>
</feature>
<evidence type="ECO:0000256" key="6">
    <source>
        <dbReference type="SAM" id="MobiDB-lite"/>
    </source>
</evidence>
<keyword evidence="4" id="KW-0862">Zinc</keyword>
<proteinExistence type="predicted"/>
<keyword evidence="2" id="KW-0677">Repeat</keyword>
<evidence type="ECO:0000256" key="3">
    <source>
        <dbReference type="ARBA" id="ARBA00022771"/>
    </source>
</evidence>
<dbReference type="GO" id="GO:0008270">
    <property type="term" value="F:zinc ion binding"/>
    <property type="evidence" value="ECO:0007669"/>
    <property type="project" value="UniProtKB-KW"/>
</dbReference>
<dbReference type="Pfam" id="PF00098">
    <property type="entry name" value="zf-CCHC"/>
    <property type="match status" value="3"/>
</dbReference>
<feature type="domain" description="CCHC-type" evidence="7">
    <location>
        <begin position="23"/>
        <end position="37"/>
    </location>
</feature>
<evidence type="ECO:0000259" key="7">
    <source>
        <dbReference type="PROSITE" id="PS50158"/>
    </source>
</evidence>
<evidence type="ECO:0000256" key="1">
    <source>
        <dbReference type="ARBA" id="ARBA00022723"/>
    </source>
</evidence>
<gene>
    <name evidence="8" type="ORF">HAND00432_LOCUS5577</name>
</gene>
<dbReference type="EMBL" id="HBFX01009391">
    <property type="protein sequence ID" value="CAD8951042.1"/>
    <property type="molecule type" value="Transcribed_RNA"/>
</dbReference>
<dbReference type="PANTHER" id="PTHR47103">
    <property type="entry name" value="DNA-BINDING PROTEIN"/>
    <property type="match status" value="1"/>
</dbReference>
<dbReference type="SMART" id="SM00343">
    <property type="entry name" value="ZnF_C2HC"/>
    <property type="match status" value="4"/>
</dbReference>
<dbReference type="AlphaFoldDB" id="A0A6U4TMI2"/>
<feature type="domain" description="CCHC-type" evidence="7">
    <location>
        <begin position="41"/>
        <end position="56"/>
    </location>
</feature>
<accession>A0A6U4TMI2</accession>
<organism evidence="8">
    <name type="scientific">Hemiselmis andersenii</name>
    <name type="common">Cryptophyte alga</name>
    <dbReference type="NCBI Taxonomy" id="464988"/>
    <lineage>
        <taxon>Eukaryota</taxon>
        <taxon>Cryptophyceae</taxon>
        <taxon>Cryptomonadales</taxon>
        <taxon>Hemiselmidaceae</taxon>
        <taxon>Hemiselmis</taxon>
    </lineage>
</organism>
<dbReference type="Gene3D" id="4.10.60.10">
    <property type="entry name" value="Zinc finger, CCHC-type"/>
    <property type="match status" value="3"/>
</dbReference>
<keyword evidence="3 5" id="KW-0863">Zinc-finger</keyword>
<evidence type="ECO:0000256" key="4">
    <source>
        <dbReference type="ARBA" id="ARBA00022833"/>
    </source>
</evidence>
<dbReference type="InterPro" id="IPR036875">
    <property type="entry name" value="Znf_CCHC_sf"/>
</dbReference>
<evidence type="ECO:0000256" key="2">
    <source>
        <dbReference type="ARBA" id="ARBA00022737"/>
    </source>
</evidence>
<dbReference type="Pfam" id="PF13917">
    <property type="entry name" value="zf-CCHC_3"/>
    <property type="match status" value="1"/>
</dbReference>
<dbReference type="InterPro" id="IPR001878">
    <property type="entry name" value="Znf_CCHC"/>
</dbReference>
<dbReference type="GO" id="GO:0003676">
    <property type="term" value="F:nucleic acid binding"/>
    <property type="evidence" value="ECO:0007669"/>
    <property type="project" value="InterPro"/>
</dbReference>
<dbReference type="PANTHER" id="PTHR47103:SF8">
    <property type="entry name" value="DNA-BINDING PROTEIN"/>
    <property type="match status" value="1"/>
</dbReference>
<reference evidence="8" key="1">
    <citation type="submission" date="2021-01" db="EMBL/GenBank/DDBJ databases">
        <authorList>
            <person name="Corre E."/>
            <person name="Pelletier E."/>
            <person name="Niang G."/>
            <person name="Scheremetjew M."/>
            <person name="Finn R."/>
            <person name="Kale V."/>
            <person name="Holt S."/>
            <person name="Cochrane G."/>
            <person name="Meng A."/>
            <person name="Brown T."/>
            <person name="Cohen L."/>
        </authorList>
    </citation>
    <scope>NUCLEOTIDE SEQUENCE</scope>
    <source>
        <strain evidence="8">CCMP644</strain>
    </source>
</reference>
<name>A0A6U4TMI2_HEMAN</name>
<evidence type="ECO:0000313" key="8">
    <source>
        <dbReference type="EMBL" id="CAD8951042.1"/>
    </source>
</evidence>